<proteinExistence type="predicted"/>
<evidence type="ECO:0000313" key="1">
    <source>
        <dbReference type="EMBL" id="OAT05245.1"/>
    </source>
</evidence>
<name>A0A179UB46_BLAGS</name>
<protein>
    <submittedName>
        <fullName evidence="1">Uncharacterized protein</fullName>
    </submittedName>
</protein>
<dbReference type="KEGG" id="bgh:BDBG_01668"/>
<dbReference type="EMBL" id="GG657450">
    <property type="protein sequence ID" value="OAT05245.1"/>
    <property type="molecule type" value="Genomic_DNA"/>
</dbReference>
<gene>
    <name evidence="1" type="ORF">BDBG_01668</name>
</gene>
<dbReference type="VEuPathDB" id="FungiDB:BDBG_01668"/>
<dbReference type="AlphaFoldDB" id="A0A179UB46"/>
<dbReference type="Proteomes" id="UP000002038">
    <property type="component" value="Unassembled WGS sequence"/>
</dbReference>
<sequence length="101" mass="11239">MLHINKEKHIEACKAYGNEVLNYSVAEVHWQLTHRRTCQPDGDQKIAEGNCGCPPRPTLSAPKPVLGSCMTDEGEVYSLSKLLKNDLHWCPDKESGDVAAY</sequence>
<organism evidence="1 2">
    <name type="scientific">Blastomyces gilchristii (strain SLH14081)</name>
    <name type="common">Blastomyces dermatitidis</name>
    <dbReference type="NCBI Taxonomy" id="559298"/>
    <lineage>
        <taxon>Eukaryota</taxon>
        <taxon>Fungi</taxon>
        <taxon>Dikarya</taxon>
        <taxon>Ascomycota</taxon>
        <taxon>Pezizomycotina</taxon>
        <taxon>Eurotiomycetes</taxon>
        <taxon>Eurotiomycetidae</taxon>
        <taxon>Onygenales</taxon>
        <taxon>Ajellomycetaceae</taxon>
        <taxon>Blastomyces</taxon>
    </lineage>
</organism>
<dbReference type="RefSeq" id="XP_002626997.1">
    <property type="nucleotide sequence ID" value="XM_002626951.1"/>
</dbReference>
<dbReference type="OrthoDB" id="4694318at2759"/>
<reference evidence="2" key="1">
    <citation type="journal article" date="2015" name="PLoS Genet.">
        <title>The dynamic genome and transcriptome of the human fungal pathogen Blastomyces and close relative Emmonsia.</title>
        <authorList>
            <person name="Munoz J.F."/>
            <person name="Gauthier G.M."/>
            <person name="Desjardins C.A."/>
            <person name="Gallo J.E."/>
            <person name="Holder J."/>
            <person name="Sullivan T.D."/>
            <person name="Marty A.J."/>
            <person name="Carmen J.C."/>
            <person name="Chen Z."/>
            <person name="Ding L."/>
            <person name="Gujja S."/>
            <person name="Magrini V."/>
            <person name="Misas E."/>
            <person name="Mitreva M."/>
            <person name="Priest M."/>
            <person name="Saif S."/>
            <person name="Whiston E.A."/>
            <person name="Young S."/>
            <person name="Zeng Q."/>
            <person name="Goldman W.E."/>
            <person name="Mardis E.R."/>
            <person name="Taylor J.W."/>
            <person name="McEwen J.G."/>
            <person name="Clay O.K."/>
            <person name="Klein B.S."/>
            <person name="Cuomo C.A."/>
        </authorList>
    </citation>
    <scope>NUCLEOTIDE SEQUENCE [LARGE SCALE GENOMIC DNA]</scope>
    <source>
        <strain evidence="2">SLH14081</strain>
    </source>
</reference>
<accession>A0A179UB46</accession>
<dbReference type="GeneID" id="8510227"/>
<evidence type="ECO:0000313" key="2">
    <source>
        <dbReference type="Proteomes" id="UP000002038"/>
    </source>
</evidence>
<keyword evidence="2" id="KW-1185">Reference proteome</keyword>